<dbReference type="Pfam" id="PF25137">
    <property type="entry name" value="ADH_Fe_C"/>
    <property type="match status" value="1"/>
</dbReference>
<dbReference type="Gene3D" id="1.20.1090.10">
    <property type="entry name" value="Dehydroquinate synthase-like - alpha domain"/>
    <property type="match status" value="1"/>
</dbReference>
<comment type="caution">
    <text evidence="7">The sequence shown here is derived from an EMBL/GenBank/DDBJ whole genome shotgun (WGS) entry which is preliminary data.</text>
</comment>
<gene>
    <name evidence="7" type="ORF">O4G74_00080</name>
</gene>
<evidence type="ECO:0000313" key="7">
    <source>
        <dbReference type="EMBL" id="MCZ4296442.1"/>
    </source>
</evidence>
<comment type="cofactor">
    <cofactor evidence="1">
        <name>Fe cation</name>
        <dbReference type="ChEBI" id="CHEBI:24875"/>
    </cofactor>
</comment>
<feature type="domain" description="Alcohol dehydrogenase iron-type/glycerol dehydrogenase GldA" evidence="5">
    <location>
        <begin position="28"/>
        <end position="191"/>
    </location>
</feature>
<reference evidence="7" key="1">
    <citation type="submission" date="2022-12" db="EMBL/GenBank/DDBJ databases">
        <title>Bacterial isolates from different developmental stages of Nematostella vectensis.</title>
        <authorList>
            <person name="Fraune S."/>
        </authorList>
    </citation>
    <scope>NUCLEOTIDE SEQUENCE</scope>
    <source>
        <strain evidence="7">G21632-S1</strain>
    </source>
</reference>
<dbReference type="RefSeq" id="WP_269400636.1">
    <property type="nucleotide sequence ID" value="NZ_JAPWGW010000001.1"/>
</dbReference>
<evidence type="ECO:0000256" key="4">
    <source>
        <dbReference type="ARBA" id="ARBA00023027"/>
    </source>
</evidence>
<dbReference type="InterPro" id="IPR056798">
    <property type="entry name" value="ADH_Fe_C"/>
</dbReference>
<evidence type="ECO:0000256" key="1">
    <source>
        <dbReference type="ARBA" id="ARBA00001962"/>
    </source>
</evidence>
<dbReference type="InterPro" id="IPR018211">
    <property type="entry name" value="ADH_Fe_CS"/>
</dbReference>
<dbReference type="Pfam" id="PF00465">
    <property type="entry name" value="Fe-ADH"/>
    <property type="match status" value="1"/>
</dbReference>
<dbReference type="EMBL" id="JAPWGW010000001">
    <property type="protein sequence ID" value="MCZ4296442.1"/>
    <property type="molecule type" value="Genomic_DNA"/>
</dbReference>
<dbReference type="InterPro" id="IPR001670">
    <property type="entry name" value="ADH_Fe/GldA"/>
</dbReference>
<dbReference type="InterPro" id="IPR039697">
    <property type="entry name" value="Alcohol_dehydrogenase_Fe"/>
</dbReference>
<keyword evidence="3" id="KW-0560">Oxidoreductase</keyword>
<comment type="similarity">
    <text evidence="2">Belongs to the iron-containing alcohol dehydrogenase family.</text>
</comment>
<accession>A0ABT4LQ08</accession>
<dbReference type="PANTHER" id="PTHR11496:SF102">
    <property type="entry name" value="ALCOHOL DEHYDROGENASE 4"/>
    <property type="match status" value="1"/>
</dbReference>
<evidence type="ECO:0000259" key="6">
    <source>
        <dbReference type="Pfam" id="PF25137"/>
    </source>
</evidence>
<protein>
    <submittedName>
        <fullName evidence="7">Iron-containing alcohol dehydrogenase</fullName>
    </submittedName>
</protein>
<keyword evidence="4" id="KW-0520">NAD</keyword>
<dbReference type="PANTHER" id="PTHR11496">
    <property type="entry name" value="ALCOHOL DEHYDROGENASE"/>
    <property type="match status" value="1"/>
</dbReference>
<dbReference type="Gene3D" id="3.40.50.1970">
    <property type="match status" value="1"/>
</dbReference>
<proteinExistence type="inferred from homology"/>
<evidence type="ECO:0000256" key="3">
    <source>
        <dbReference type="ARBA" id="ARBA00023002"/>
    </source>
</evidence>
<evidence type="ECO:0000256" key="2">
    <source>
        <dbReference type="ARBA" id="ARBA00007358"/>
    </source>
</evidence>
<dbReference type="CDD" id="cd08192">
    <property type="entry name" value="MAR-like"/>
    <property type="match status" value="1"/>
</dbReference>
<evidence type="ECO:0000313" key="8">
    <source>
        <dbReference type="Proteomes" id="UP001083770"/>
    </source>
</evidence>
<dbReference type="SUPFAM" id="SSF56796">
    <property type="entry name" value="Dehydroquinate synthase-like"/>
    <property type="match status" value="1"/>
</dbReference>
<dbReference type="Proteomes" id="UP001083770">
    <property type="component" value="Unassembled WGS sequence"/>
</dbReference>
<sequence length="388" mass="41454">MIRPRTFHNLDLARVHIGIPAHEAALLEADTRQASRIVVVAPKVIVDQTPIVTPIIEALGDKCAGLFTDLVDHVPRSAVIALADYLRETKADLVVTIGGGTPMDTVKVALICLAENIAAANEIGRAAVSVDANGNRVVPDVADPPFRQIVIPTTLSGAEFSDLAGCVDTETQVKQLFTSPKIGSASVILDPALCVHTPDQLWFSTGVRAIDHAVESICSSSPEPLADAGALHALRLFGQSLQRTKEEPHNLEARLDCQTAVWLACTGLNRTPYGASHGIGHQLGAVANVPHGLTSCVMLPHVMRYNARATEERQAWIADAMGAPDKPASEIVAELIASLGMPTTLRDVGVKEEHFDAIADGAMLNAFVRANVRPLERKDIISLLERAY</sequence>
<dbReference type="PROSITE" id="PS00060">
    <property type="entry name" value="ADH_IRON_2"/>
    <property type="match status" value="1"/>
</dbReference>
<keyword evidence="8" id="KW-1185">Reference proteome</keyword>
<name>A0ABT4LQ08_9PROT</name>
<feature type="domain" description="Fe-containing alcohol dehydrogenase-like C-terminal" evidence="6">
    <location>
        <begin position="204"/>
        <end position="388"/>
    </location>
</feature>
<evidence type="ECO:0000259" key="5">
    <source>
        <dbReference type="Pfam" id="PF00465"/>
    </source>
</evidence>
<organism evidence="7 8">
    <name type="scientific">Henriciella marina</name>
    <dbReference type="NCBI Taxonomy" id="453851"/>
    <lineage>
        <taxon>Bacteria</taxon>
        <taxon>Pseudomonadati</taxon>
        <taxon>Pseudomonadota</taxon>
        <taxon>Alphaproteobacteria</taxon>
        <taxon>Hyphomonadales</taxon>
        <taxon>Hyphomonadaceae</taxon>
        <taxon>Henriciella</taxon>
    </lineage>
</organism>